<sequence length="1013" mass="111721">MRLLLKPAMLWGWVWILLSATIATASPGKKWNGVRNRLAKTEEKLYQGTVFDDQSIPLPGALVTVSGKNLTRNTNQKGYFELTASTGDTIIVTAMGFKPFKYVLNTEQQFAITLDIDNRTLPLAQSSVVQQIYNTVPKNLNISSTDAVYNADIMKSPVTSFRNAVTGRLAGLYTLQTSGLAGADGATLSLRGQSPVIIIDGVVTSLTTFDLEEIESVTVLKDALATAMLGARGSRGAIVVTTKKGSANKQQLSFSAQTAVQQPLTWSKPLNAYNYATLRNEALKNDGVPANSGLYYNQTALDAYRNNSDPINYPNVDYRRAITKNTAQFNRYTFSASGGNKSARYFVSMEHVNQGGFFTTVDSNTYNTNNNFKSYVIRSNVDLNITNKLSGGLYLLGRIQNTNEPGVSSGTIISNLLNTPANAYPLLNANNSFGGTQLFQNNLLAQTIGSGYRQRFFRDVLVNLYLKQDLSDLLKGLWMKGKVAYNSTLAEDINRSKSFAVFQQTGNAYAQFGTNGTQGNSNGIAYQGRMDYEEFSIGYDRSIDRHGINLLVLANRDNTTDANDAQALPYTIMGVSGRLAYNYDGKYMAEAAFGLNGSNRYPPAGNTKLGFFPAFGLGWNMEKESFMKPLSAISRLKLFATYGTNGWDNAGYFMYYPRYFDGPSPYFGTGAGTVTSVTEWTLANPNVTFEKVNKLNIGVSGAVLDNRLSFSVEYFNNKFYDLMMQRGDNSPLLGNVYPNENIGKIRYFGWEGQLSWQQTVNKLQYFVAINASTVNSKVLYFDEVRKPYPWMYQTGQPVDQRFGYLADGLFQSQAEVNSSATTAGYQAQPGDIKYRDLNRDGIIDQNDVTAIGTTKPLLYYGVSLGASFKGFDISALFQGVENRNVYLSGNSYWAFQNNGTGQAYEHNLNRWTPQNAANATYPRLSYGANINNDAPSSFWVRSGDYFRLKNVEIGYKLPTALVGKIGLSSLRVFANGYNLFTSSSSQLDGLSPESFAGGFPVLKLYNLGINVKF</sequence>
<dbReference type="Gene3D" id="2.170.130.10">
    <property type="entry name" value="TonB-dependent receptor, plug domain"/>
    <property type="match status" value="1"/>
</dbReference>
<dbReference type="InterPro" id="IPR023996">
    <property type="entry name" value="TonB-dep_OMP_SusC/RagA"/>
</dbReference>
<evidence type="ECO:0000259" key="4">
    <source>
        <dbReference type="Pfam" id="PF07715"/>
    </source>
</evidence>
<feature type="domain" description="TonB-dependent receptor plug" evidence="4">
    <location>
        <begin position="143"/>
        <end position="236"/>
    </location>
</feature>
<accession>A0ABU3GR06</accession>
<dbReference type="InterPro" id="IPR000531">
    <property type="entry name" value="Beta-barrel_TonB"/>
</dbReference>
<dbReference type="PROSITE" id="PS00018">
    <property type="entry name" value="EF_HAND_1"/>
    <property type="match status" value="1"/>
</dbReference>
<keyword evidence="1" id="KW-1134">Transmembrane beta strand</keyword>
<proteinExistence type="inferred from homology"/>
<gene>
    <name evidence="5" type="ORF">QE417_001291</name>
</gene>
<feature type="domain" description="TonB-dependent receptor-like beta-barrel" evidence="3">
    <location>
        <begin position="418"/>
        <end position="780"/>
    </location>
</feature>
<dbReference type="EMBL" id="JAVLVU010000001">
    <property type="protein sequence ID" value="MDT3402219.1"/>
    <property type="molecule type" value="Genomic_DNA"/>
</dbReference>
<keyword evidence="1" id="KW-0998">Cell outer membrane</keyword>
<dbReference type="SUPFAM" id="SSF49464">
    <property type="entry name" value="Carboxypeptidase regulatory domain-like"/>
    <property type="match status" value="1"/>
</dbReference>
<comment type="subcellular location">
    <subcellularLocation>
        <location evidence="1">Cell outer membrane</location>
        <topology evidence="1">Multi-pass membrane protein</topology>
    </subcellularLocation>
</comment>
<evidence type="ECO:0000256" key="2">
    <source>
        <dbReference type="RuleBase" id="RU003357"/>
    </source>
</evidence>
<keyword evidence="1 2" id="KW-0472">Membrane</keyword>
<dbReference type="InterPro" id="IPR039426">
    <property type="entry name" value="TonB-dep_rcpt-like"/>
</dbReference>
<dbReference type="SUPFAM" id="SSF56935">
    <property type="entry name" value="Porins"/>
    <property type="match status" value="1"/>
</dbReference>
<dbReference type="Pfam" id="PF13715">
    <property type="entry name" value="CarbopepD_reg_2"/>
    <property type="match status" value="1"/>
</dbReference>
<dbReference type="NCBIfam" id="TIGR04056">
    <property type="entry name" value="OMP_RagA_SusC"/>
    <property type="match status" value="1"/>
</dbReference>
<dbReference type="Pfam" id="PF00593">
    <property type="entry name" value="TonB_dep_Rec_b-barrel"/>
    <property type="match status" value="1"/>
</dbReference>
<reference evidence="6" key="1">
    <citation type="submission" date="2023-07" db="EMBL/GenBank/DDBJ databases">
        <title>Functional and genomic diversity of the sorghum phyllosphere microbiome.</title>
        <authorList>
            <person name="Shade A."/>
        </authorList>
    </citation>
    <scope>NUCLEOTIDE SEQUENCE [LARGE SCALE GENOMIC DNA]</scope>
    <source>
        <strain evidence="6">SORGH_AS_0422</strain>
    </source>
</reference>
<evidence type="ECO:0000259" key="3">
    <source>
        <dbReference type="Pfam" id="PF00593"/>
    </source>
</evidence>
<organism evidence="5 6">
    <name type="scientific">Mucilaginibacter terrae</name>
    <dbReference type="NCBI Taxonomy" id="1955052"/>
    <lineage>
        <taxon>Bacteria</taxon>
        <taxon>Pseudomonadati</taxon>
        <taxon>Bacteroidota</taxon>
        <taxon>Sphingobacteriia</taxon>
        <taxon>Sphingobacteriales</taxon>
        <taxon>Sphingobacteriaceae</taxon>
        <taxon>Mucilaginibacter</taxon>
    </lineage>
</organism>
<evidence type="ECO:0000313" key="5">
    <source>
        <dbReference type="EMBL" id="MDT3402219.1"/>
    </source>
</evidence>
<evidence type="ECO:0000256" key="1">
    <source>
        <dbReference type="PROSITE-ProRule" id="PRU01360"/>
    </source>
</evidence>
<keyword evidence="1" id="KW-0813">Transport</keyword>
<evidence type="ECO:0000313" key="6">
    <source>
        <dbReference type="Proteomes" id="UP001258315"/>
    </source>
</evidence>
<protein>
    <submittedName>
        <fullName evidence="5">TonB-linked SusC/RagA family outer membrane protein</fullName>
    </submittedName>
</protein>
<dbReference type="InterPro" id="IPR018247">
    <property type="entry name" value="EF_Hand_1_Ca_BS"/>
</dbReference>
<dbReference type="InterPro" id="IPR008969">
    <property type="entry name" value="CarboxyPept-like_regulatory"/>
</dbReference>
<dbReference type="InterPro" id="IPR037066">
    <property type="entry name" value="Plug_dom_sf"/>
</dbReference>
<dbReference type="PROSITE" id="PS52016">
    <property type="entry name" value="TONB_DEPENDENT_REC_3"/>
    <property type="match status" value="1"/>
</dbReference>
<keyword evidence="1" id="KW-0812">Transmembrane</keyword>
<dbReference type="RefSeq" id="WP_311948490.1">
    <property type="nucleotide sequence ID" value="NZ_JAVLVU010000001.1"/>
</dbReference>
<dbReference type="Gene3D" id="2.60.40.1120">
    <property type="entry name" value="Carboxypeptidase-like, regulatory domain"/>
    <property type="match status" value="1"/>
</dbReference>
<dbReference type="Proteomes" id="UP001258315">
    <property type="component" value="Unassembled WGS sequence"/>
</dbReference>
<dbReference type="Pfam" id="PF07715">
    <property type="entry name" value="Plug"/>
    <property type="match status" value="1"/>
</dbReference>
<name>A0ABU3GR06_9SPHI</name>
<dbReference type="InterPro" id="IPR012910">
    <property type="entry name" value="Plug_dom"/>
</dbReference>
<comment type="similarity">
    <text evidence="1 2">Belongs to the TonB-dependent receptor family.</text>
</comment>
<keyword evidence="2" id="KW-0798">TonB box</keyword>
<keyword evidence="6" id="KW-1185">Reference proteome</keyword>
<comment type="caution">
    <text evidence="5">The sequence shown here is derived from an EMBL/GenBank/DDBJ whole genome shotgun (WGS) entry which is preliminary data.</text>
</comment>